<reference evidence="2" key="1">
    <citation type="submission" date="2017-08" db="EMBL/GenBank/DDBJ databases">
        <authorList>
            <person name="Polle J.E."/>
            <person name="Barry K."/>
            <person name="Cushman J."/>
            <person name="Schmutz J."/>
            <person name="Tran D."/>
            <person name="Hathwaick L.T."/>
            <person name="Yim W.C."/>
            <person name="Jenkins J."/>
            <person name="Mckie-Krisberg Z.M."/>
            <person name="Prochnik S."/>
            <person name="Lindquist E."/>
            <person name="Dockter R.B."/>
            <person name="Adam C."/>
            <person name="Molina H."/>
            <person name="Bunkerborg J."/>
            <person name="Jin E."/>
            <person name="Buchheim M."/>
            <person name="Magnuson J."/>
        </authorList>
    </citation>
    <scope>NUCLEOTIDE SEQUENCE</scope>
    <source>
        <strain evidence="2">CCAP 19/18</strain>
    </source>
</reference>
<feature type="compositionally biased region" description="Low complexity" evidence="1">
    <location>
        <begin position="273"/>
        <end position="288"/>
    </location>
</feature>
<evidence type="ECO:0000313" key="3">
    <source>
        <dbReference type="Proteomes" id="UP000815325"/>
    </source>
</evidence>
<feature type="region of interest" description="Disordered" evidence="1">
    <location>
        <begin position="27"/>
        <end position="70"/>
    </location>
</feature>
<feature type="compositionally biased region" description="Acidic residues" evidence="1">
    <location>
        <begin position="153"/>
        <end position="166"/>
    </location>
</feature>
<feature type="region of interest" description="Disordered" evidence="1">
    <location>
        <begin position="88"/>
        <end position="132"/>
    </location>
</feature>
<feature type="region of interest" description="Disordered" evidence="1">
    <location>
        <begin position="225"/>
        <end position="295"/>
    </location>
</feature>
<feature type="region of interest" description="Disordered" evidence="1">
    <location>
        <begin position="145"/>
        <end position="206"/>
    </location>
</feature>
<feature type="compositionally biased region" description="Polar residues" evidence="1">
    <location>
        <begin position="195"/>
        <end position="205"/>
    </location>
</feature>
<accession>A0ABQ7H582</accession>
<proteinExistence type="predicted"/>
<comment type="caution">
    <text evidence="2">The sequence shown here is derived from an EMBL/GenBank/DDBJ whole genome shotgun (WGS) entry which is preliminary data.</text>
</comment>
<evidence type="ECO:0000313" key="2">
    <source>
        <dbReference type="EMBL" id="KAF5842022.1"/>
    </source>
</evidence>
<gene>
    <name evidence="2" type="ORF">DUNSADRAFT_9903</name>
</gene>
<sequence>MLIDSRCDQDHENHPIADNDFTFNLMRNDDSKSGDQSSGIPLTPVVFSTVNKPGNSNKGLNSGSPSSKQRFEQWLAATEATFFSPKPLAAFAQPTPGPFHKPATQPSQDADLGTEVACSSPAHPKHNQPIPAPSTVAWYVRTPAPKTQAAPDSSDEDVNEEEDEGDDHSGKGKEESECVQDTASERSPSLAPAGTPSTTEGSMSPYSDMAVSNCMKSLSRLRCSAGEEEGMQISPAPHPYQQQQQHHQPDTPLMINFDSALNPSLTPLQLHFGQQDGDQQQQQQQQQQPCTPQNGDNVLEAEAFQVLTPINEVIGLMASPTPMQEMDD</sequence>
<evidence type="ECO:0000256" key="1">
    <source>
        <dbReference type="SAM" id="MobiDB-lite"/>
    </source>
</evidence>
<feature type="compositionally biased region" description="Polar residues" evidence="1">
    <location>
        <begin position="34"/>
        <end position="68"/>
    </location>
</feature>
<keyword evidence="3" id="KW-1185">Reference proteome</keyword>
<dbReference type="Proteomes" id="UP000815325">
    <property type="component" value="Unassembled WGS sequence"/>
</dbReference>
<feature type="compositionally biased region" description="Basic and acidic residues" evidence="1">
    <location>
        <begin position="167"/>
        <end position="176"/>
    </location>
</feature>
<dbReference type="EMBL" id="MU069471">
    <property type="protein sequence ID" value="KAF5842022.1"/>
    <property type="molecule type" value="Genomic_DNA"/>
</dbReference>
<organism evidence="2 3">
    <name type="scientific">Dunaliella salina</name>
    <name type="common">Green alga</name>
    <name type="synonym">Protococcus salinus</name>
    <dbReference type="NCBI Taxonomy" id="3046"/>
    <lineage>
        <taxon>Eukaryota</taxon>
        <taxon>Viridiplantae</taxon>
        <taxon>Chlorophyta</taxon>
        <taxon>core chlorophytes</taxon>
        <taxon>Chlorophyceae</taxon>
        <taxon>CS clade</taxon>
        <taxon>Chlamydomonadales</taxon>
        <taxon>Dunaliellaceae</taxon>
        <taxon>Dunaliella</taxon>
    </lineage>
</organism>
<name>A0ABQ7H582_DUNSA</name>
<protein>
    <submittedName>
        <fullName evidence="2">Uncharacterized protein</fullName>
    </submittedName>
</protein>